<protein>
    <submittedName>
        <fullName evidence="2">Uncharacterized protein</fullName>
    </submittedName>
</protein>
<organism evidence="2 3">
    <name type="scientific">Rhizobium rosettiformans W3</name>
    <dbReference type="NCBI Taxonomy" id="538378"/>
    <lineage>
        <taxon>Bacteria</taxon>
        <taxon>Pseudomonadati</taxon>
        <taxon>Pseudomonadota</taxon>
        <taxon>Alphaproteobacteria</taxon>
        <taxon>Hyphomicrobiales</taxon>
        <taxon>Rhizobiaceae</taxon>
        <taxon>Rhizobium/Agrobacterium group</taxon>
        <taxon>Rhizobium</taxon>
    </lineage>
</organism>
<dbReference type="AlphaFoldDB" id="A0A4S8PEQ9"/>
<sequence length="264" mass="29735">MKVIQSACSLRNFLIYKSCILQFDAERTVEHYIKRRFPPALFKNLYLDLEDRLSASALKAFTMVRDHAGLDPKPSRELEGHARFRMMEKAFRETCELHGGKLLENGIIPLTDLKIFQPFMRFEVNGQGIIFGLAAMPEPKALPVKNVSRKAGVTLNYYLSPRLDLDGTGPKIGDIFVLFLVARDRERGGKISEFAIGVIDAAYEQYLFYEPLDKYLEGYADEPVTAPSSGTGAKTPIISLKKTIKPFVPPEKPDGDNDNDRDTK</sequence>
<feature type="region of interest" description="Disordered" evidence="1">
    <location>
        <begin position="245"/>
        <end position="264"/>
    </location>
</feature>
<gene>
    <name evidence="2" type="ORF">FAA86_23840</name>
</gene>
<dbReference type="RefSeq" id="WP_136543751.1">
    <property type="nucleotide sequence ID" value="NZ_STGU01000039.1"/>
</dbReference>
<dbReference type="Proteomes" id="UP000307378">
    <property type="component" value="Unassembled WGS sequence"/>
</dbReference>
<feature type="compositionally biased region" description="Basic and acidic residues" evidence="1">
    <location>
        <begin position="251"/>
        <end position="264"/>
    </location>
</feature>
<evidence type="ECO:0000313" key="2">
    <source>
        <dbReference type="EMBL" id="THV28918.1"/>
    </source>
</evidence>
<accession>A0A4S8PEQ9</accession>
<name>A0A4S8PEQ9_9HYPH</name>
<comment type="caution">
    <text evidence="2">The sequence shown here is derived from an EMBL/GenBank/DDBJ whole genome shotgun (WGS) entry which is preliminary data.</text>
</comment>
<evidence type="ECO:0000256" key="1">
    <source>
        <dbReference type="SAM" id="MobiDB-lite"/>
    </source>
</evidence>
<reference evidence="2 3" key="1">
    <citation type="submission" date="2019-04" db="EMBL/GenBank/DDBJ databases">
        <title>genome sequence of strain W3.</title>
        <authorList>
            <person name="Gao J."/>
            <person name="Sun J."/>
        </authorList>
    </citation>
    <scope>NUCLEOTIDE SEQUENCE [LARGE SCALE GENOMIC DNA]</scope>
    <source>
        <strain evidence="2 3">W3</strain>
    </source>
</reference>
<evidence type="ECO:0000313" key="3">
    <source>
        <dbReference type="Proteomes" id="UP000307378"/>
    </source>
</evidence>
<proteinExistence type="predicted"/>
<dbReference type="EMBL" id="STGU01000039">
    <property type="protein sequence ID" value="THV28918.1"/>
    <property type="molecule type" value="Genomic_DNA"/>
</dbReference>